<name>A0A024UIR3_9STRA</name>
<evidence type="ECO:0000313" key="2">
    <source>
        <dbReference type="EMBL" id="ETW06080.1"/>
    </source>
</evidence>
<gene>
    <name evidence="2" type="ORF">H310_03674</name>
</gene>
<reference evidence="2" key="1">
    <citation type="submission" date="2013-12" db="EMBL/GenBank/DDBJ databases">
        <title>The Genome Sequence of Aphanomyces invadans NJM9701.</title>
        <authorList>
            <consortium name="The Broad Institute Genomics Platform"/>
            <person name="Russ C."/>
            <person name="Tyler B."/>
            <person name="van West P."/>
            <person name="Dieguez-Uribeondo J."/>
            <person name="Young S.K."/>
            <person name="Zeng Q."/>
            <person name="Gargeya S."/>
            <person name="Fitzgerald M."/>
            <person name="Abouelleil A."/>
            <person name="Alvarado L."/>
            <person name="Chapman S.B."/>
            <person name="Gainer-Dewar J."/>
            <person name="Goldberg J."/>
            <person name="Griggs A."/>
            <person name="Gujja S."/>
            <person name="Hansen M."/>
            <person name="Howarth C."/>
            <person name="Imamovic A."/>
            <person name="Ireland A."/>
            <person name="Larimer J."/>
            <person name="McCowan C."/>
            <person name="Murphy C."/>
            <person name="Pearson M."/>
            <person name="Poon T.W."/>
            <person name="Priest M."/>
            <person name="Roberts A."/>
            <person name="Saif S."/>
            <person name="Shea T."/>
            <person name="Sykes S."/>
            <person name="Wortman J."/>
            <person name="Nusbaum C."/>
            <person name="Birren B."/>
        </authorList>
    </citation>
    <scope>NUCLEOTIDE SEQUENCE [LARGE SCALE GENOMIC DNA]</scope>
    <source>
        <strain evidence="2">NJM9701</strain>
    </source>
</reference>
<keyword evidence="1" id="KW-1133">Transmembrane helix</keyword>
<keyword evidence="1" id="KW-0812">Transmembrane</keyword>
<feature type="transmembrane region" description="Helical" evidence="1">
    <location>
        <begin position="26"/>
        <end position="46"/>
    </location>
</feature>
<proteinExistence type="predicted"/>
<dbReference type="VEuPathDB" id="FungiDB:H310_03674"/>
<sequence length="115" mass="13281">MDDMLAWSDQVGLRRRALRRGGGVEAVFVVVEIVFVVILVFVQVASNRRPHSLRRRHHEVHRRVYSAIAEHSVERVVKHLFEGPAVQGIKLVGCPDELCFDRDVHEFFHENTSTR</sequence>
<dbReference type="GeneID" id="20080724"/>
<dbReference type="EMBL" id="KI913956">
    <property type="protein sequence ID" value="ETW06080.1"/>
    <property type="molecule type" value="Genomic_DNA"/>
</dbReference>
<dbReference type="AlphaFoldDB" id="A0A024UIR3"/>
<dbReference type="RefSeq" id="XP_008865857.1">
    <property type="nucleotide sequence ID" value="XM_008867635.1"/>
</dbReference>
<accession>A0A024UIR3</accession>
<evidence type="ECO:0000256" key="1">
    <source>
        <dbReference type="SAM" id="Phobius"/>
    </source>
</evidence>
<keyword evidence="1" id="KW-0472">Membrane</keyword>
<protein>
    <submittedName>
        <fullName evidence="2">Uncharacterized protein</fullName>
    </submittedName>
</protein>
<organism evidence="2">
    <name type="scientific">Aphanomyces invadans</name>
    <dbReference type="NCBI Taxonomy" id="157072"/>
    <lineage>
        <taxon>Eukaryota</taxon>
        <taxon>Sar</taxon>
        <taxon>Stramenopiles</taxon>
        <taxon>Oomycota</taxon>
        <taxon>Saprolegniomycetes</taxon>
        <taxon>Saprolegniales</taxon>
        <taxon>Verrucalvaceae</taxon>
        <taxon>Aphanomyces</taxon>
    </lineage>
</organism>